<sequence>MSEEVLVFPTRLLDELGTFLGFSDRVEEYLPTLLDPEHLSYMPRPLAEDDPSFKQLIPYAVLRSGDQYYCYTRGKAGGEKRLHDLLSLGVGGHVSREDGSEGSEAYEVGFARELDEEVAIESSWTNRIVGMVHDDRTPVGSVHFGIVHLLELDQPKVSHRDPSLAEATFRPAEDIRECLDQLETWARFSFEFLESASLS</sequence>
<evidence type="ECO:0008006" key="3">
    <source>
        <dbReference type="Google" id="ProtNLM"/>
    </source>
</evidence>
<evidence type="ECO:0000313" key="2">
    <source>
        <dbReference type="Proteomes" id="UP000317093"/>
    </source>
</evidence>
<reference evidence="1 2" key="1">
    <citation type="submission" date="2019-02" db="EMBL/GenBank/DDBJ databases">
        <title>Deep-cultivation of Planctomycetes and their phenomic and genomic characterization uncovers novel biology.</title>
        <authorList>
            <person name="Wiegand S."/>
            <person name="Jogler M."/>
            <person name="Boedeker C."/>
            <person name="Pinto D."/>
            <person name="Vollmers J."/>
            <person name="Rivas-Marin E."/>
            <person name="Kohn T."/>
            <person name="Peeters S.H."/>
            <person name="Heuer A."/>
            <person name="Rast P."/>
            <person name="Oberbeckmann S."/>
            <person name="Bunk B."/>
            <person name="Jeske O."/>
            <person name="Meyerdierks A."/>
            <person name="Storesund J.E."/>
            <person name="Kallscheuer N."/>
            <person name="Luecker S."/>
            <person name="Lage O.M."/>
            <person name="Pohl T."/>
            <person name="Merkel B.J."/>
            <person name="Hornburger P."/>
            <person name="Mueller R.-W."/>
            <person name="Bruemmer F."/>
            <person name="Labrenz M."/>
            <person name="Spormann A.M."/>
            <person name="Op den Camp H."/>
            <person name="Overmann J."/>
            <person name="Amann R."/>
            <person name="Jetten M.S.M."/>
            <person name="Mascher T."/>
            <person name="Medema M.H."/>
            <person name="Devos D.P."/>
            <person name="Kaster A.-K."/>
            <person name="Ovreas L."/>
            <person name="Rohde M."/>
            <person name="Galperin M.Y."/>
            <person name="Jogler C."/>
        </authorList>
    </citation>
    <scope>NUCLEOTIDE SEQUENCE [LARGE SCALE GENOMIC DNA]</scope>
    <source>
        <strain evidence="1 2">Pan216</strain>
    </source>
</reference>
<dbReference type="EMBL" id="CP036279">
    <property type="protein sequence ID" value="QDU59779.1"/>
    <property type="molecule type" value="Genomic_DNA"/>
</dbReference>
<dbReference type="KEGG" id="knv:Pan216_06110"/>
<accession>A0A518AYI6</accession>
<dbReference type="Proteomes" id="UP000317093">
    <property type="component" value="Chromosome"/>
</dbReference>
<keyword evidence="2" id="KW-1185">Reference proteome</keyword>
<dbReference type="SUPFAM" id="SSF55811">
    <property type="entry name" value="Nudix"/>
    <property type="match status" value="1"/>
</dbReference>
<dbReference type="AlphaFoldDB" id="A0A518AYI6"/>
<proteinExistence type="predicted"/>
<dbReference type="RefSeq" id="WP_145254599.1">
    <property type="nucleotide sequence ID" value="NZ_CP036279.1"/>
</dbReference>
<dbReference type="OrthoDB" id="6398375at2"/>
<protein>
    <recommendedName>
        <fullName evidence="3">Phosphoesterase</fullName>
    </recommendedName>
</protein>
<dbReference type="InterPro" id="IPR015797">
    <property type="entry name" value="NUDIX_hydrolase-like_dom_sf"/>
</dbReference>
<dbReference type="Gene3D" id="3.90.79.10">
    <property type="entry name" value="Nucleoside Triphosphate Pyrophosphohydrolase"/>
    <property type="match status" value="1"/>
</dbReference>
<name>A0A518AYI6_9BACT</name>
<evidence type="ECO:0000313" key="1">
    <source>
        <dbReference type="EMBL" id="QDU59779.1"/>
    </source>
</evidence>
<organism evidence="1 2">
    <name type="scientific">Kolteria novifilia</name>
    <dbReference type="NCBI Taxonomy" id="2527975"/>
    <lineage>
        <taxon>Bacteria</taxon>
        <taxon>Pseudomonadati</taxon>
        <taxon>Planctomycetota</taxon>
        <taxon>Planctomycetia</taxon>
        <taxon>Kolteriales</taxon>
        <taxon>Kolteriaceae</taxon>
        <taxon>Kolteria</taxon>
    </lineage>
</organism>
<gene>
    <name evidence="1" type="ORF">Pan216_06110</name>
</gene>